<proteinExistence type="predicted"/>
<name>A0ABR8R8C4_9BACI</name>
<dbReference type="Pfam" id="PF14150">
    <property type="entry name" value="YesK"/>
    <property type="match status" value="1"/>
</dbReference>
<dbReference type="InterPro" id="IPR025434">
    <property type="entry name" value="YesK-like"/>
</dbReference>
<sequence length="82" mass="9182">MQIFIYIALATIIIVTISSTILRRKNYRKYGIPTAFLIGISFVIAVVSFFTLDGWESMGFFFMFICITIGSLIGTGISMLLN</sequence>
<evidence type="ECO:0000256" key="1">
    <source>
        <dbReference type="SAM" id="Phobius"/>
    </source>
</evidence>
<keyword evidence="1" id="KW-0472">Membrane</keyword>
<reference evidence="2 3" key="1">
    <citation type="submission" date="2020-08" db="EMBL/GenBank/DDBJ databases">
        <title>A Genomic Blueprint of the Chicken Gut Microbiome.</title>
        <authorList>
            <person name="Gilroy R."/>
            <person name="Ravi A."/>
            <person name="Getino M."/>
            <person name="Pursley I."/>
            <person name="Horton D.L."/>
            <person name="Alikhan N.-F."/>
            <person name="Baker D."/>
            <person name="Gharbi K."/>
            <person name="Hall N."/>
            <person name="Watson M."/>
            <person name="Adriaenssens E.M."/>
            <person name="Foster-Nyarko E."/>
            <person name="Jarju S."/>
            <person name="Secka A."/>
            <person name="Antonio M."/>
            <person name="Oren A."/>
            <person name="Chaudhuri R."/>
            <person name="La Ragione R.M."/>
            <person name="Hildebrand F."/>
            <person name="Pallen M.J."/>
        </authorList>
    </citation>
    <scope>NUCLEOTIDE SEQUENCE [LARGE SCALE GENOMIC DNA]</scope>
    <source>
        <strain evidence="2 3">Sa2BUA9</strain>
    </source>
</reference>
<accession>A0ABR8R8C4</accession>
<organism evidence="2 3">
    <name type="scientific">Psychrobacillus faecigallinarum</name>
    <dbReference type="NCBI Taxonomy" id="2762235"/>
    <lineage>
        <taxon>Bacteria</taxon>
        <taxon>Bacillati</taxon>
        <taxon>Bacillota</taxon>
        <taxon>Bacilli</taxon>
        <taxon>Bacillales</taxon>
        <taxon>Bacillaceae</taxon>
        <taxon>Psychrobacillus</taxon>
    </lineage>
</organism>
<evidence type="ECO:0008006" key="4">
    <source>
        <dbReference type="Google" id="ProtNLM"/>
    </source>
</evidence>
<dbReference type="EMBL" id="JACSQO010000003">
    <property type="protein sequence ID" value="MBD7944005.1"/>
    <property type="molecule type" value="Genomic_DNA"/>
</dbReference>
<comment type="caution">
    <text evidence="2">The sequence shown here is derived from an EMBL/GenBank/DDBJ whole genome shotgun (WGS) entry which is preliminary data.</text>
</comment>
<feature type="transmembrane region" description="Helical" evidence="1">
    <location>
        <begin position="34"/>
        <end position="52"/>
    </location>
</feature>
<feature type="transmembrane region" description="Helical" evidence="1">
    <location>
        <begin position="6"/>
        <end position="22"/>
    </location>
</feature>
<keyword evidence="1" id="KW-1133">Transmembrane helix</keyword>
<gene>
    <name evidence="2" type="ORF">H9650_07720</name>
</gene>
<keyword evidence="3" id="KW-1185">Reference proteome</keyword>
<dbReference type="RefSeq" id="WP_144539820.1">
    <property type="nucleotide sequence ID" value="NZ_JACSQO010000003.1"/>
</dbReference>
<evidence type="ECO:0000313" key="3">
    <source>
        <dbReference type="Proteomes" id="UP000640786"/>
    </source>
</evidence>
<evidence type="ECO:0000313" key="2">
    <source>
        <dbReference type="EMBL" id="MBD7944005.1"/>
    </source>
</evidence>
<dbReference type="Proteomes" id="UP000640786">
    <property type="component" value="Unassembled WGS sequence"/>
</dbReference>
<protein>
    <recommendedName>
        <fullName evidence="4">YesK-like protein</fullName>
    </recommendedName>
</protein>
<feature type="transmembrane region" description="Helical" evidence="1">
    <location>
        <begin position="58"/>
        <end position="81"/>
    </location>
</feature>
<keyword evidence="1" id="KW-0812">Transmembrane</keyword>